<dbReference type="InterPro" id="IPR008858">
    <property type="entry name" value="TROVE_dom"/>
</dbReference>
<dbReference type="SUPFAM" id="SSF53300">
    <property type="entry name" value="vWA-like"/>
    <property type="match status" value="1"/>
</dbReference>
<dbReference type="EMBL" id="SELH01000021">
    <property type="protein sequence ID" value="TWP27751.1"/>
    <property type="molecule type" value="Genomic_DNA"/>
</dbReference>
<evidence type="ECO:0000259" key="1">
    <source>
        <dbReference type="PROSITE" id="PS50988"/>
    </source>
</evidence>
<dbReference type="InterPro" id="IPR036465">
    <property type="entry name" value="vWFA_dom_sf"/>
</dbReference>
<keyword evidence="3" id="KW-1185">Reference proteome</keyword>
<dbReference type="GO" id="GO:0070034">
    <property type="term" value="F:telomerase RNA binding"/>
    <property type="evidence" value="ECO:0007669"/>
    <property type="project" value="TreeGrafter"/>
</dbReference>
<dbReference type="Proteomes" id="UP000319499">
    <property type="component" value="Unassembled WGS sequence"/>
</dbReference>
<proteinExistence type="predicted"/>
<dbReference type="RefSeq" id="WP_146292701.1">
    <property type="nucleotide sequence ID" value="NZ_SELH01000021.1"/>
</dbReference>
<dbReference type="PANTHER" id="PTHR44791:SF1">
    <property type="entry name" value="TELOMERASE PROTEIN COMPONENT 1"/>
    <property type="match status" value="1"/>
</dbReference>
<dbReference type="Gene3D" id="3.40.50.410">
    <property type="entry name" value="von Willebrand factor, type A domain"/>
    <property type="match status" value="1"/>
</dbReference>
<comment type="caution">
    <text evidence="2">The sequence shown here is derived from an EMBL/GenBank/DDBJ whole genome shotgun (WGS) entry which is preliminary data.</text>
</comment>
<protein>
    <submittedName>
        <fullName evidence="2">TROVE domain-containing protein</fullName>
    </submittedName>
</protein>
<reference evidence="2 3" key="1">
    <citation type="submission" date="2019-02" db="EMBL/GenBank/DDBJ databases">
        <title>Apibacter muscae sp. nov.: a novel member of the house fly microbiota.</title>
        <authorList>
            <person name="Park R."/>
        </authorList>
    </citation>
    <scope>NUCLEOTIDE SEQUENCE [LARGE SCALE GENOMIC DNA]</scope>
    <source>
        <strain evidence="2 3">AL1</strain>
    </source>
</reference>
<dbReference type="Pfam" id="PF05731">
    <property type="entry name" value="TROVE"/>
    <property type="match status" value="2"/>
</dbReference>
<dbReference type="AlphaFoldDB" id="A0A563DCU2"/>
<organism evidence="2 3">
    <name type="scientific">Apibacter muscae</name>
    <dbReference type="NCBI Taxonomy" id="2509004"/>
    <lineage>
        <taxon>Bacteria</taxon>
        <taxon>Pseudomonadati</taxon>
        <taxon>Bacteroidota</taxon>
        <taxon>Flavobacteriia</taxon>
        <taxon>Flavobacteriales</taxon>
        <taxon>Weeksellaceae</taxon>
        <taxon>Apibacter</taxon>
    </lineage>
</organism>
<dbReference type="InterPro" id="IPR052652">
    <property type="entry name" value="Telomerase_Complex_Comp"/>
</dbReference>
<dbReference type="PROSITE" id="PS50988">
    <property type="entry name" value="TROVE"/>
    <property type="match status" value="1"/>
</dbReference>
<dbReference type="GO" id="GO:0003720">
    <property type="term" value="F:telomerase activity"/>
    <property type="evidence" value="ECO:0007669"/>
    <property type="project" value="TreeGrafter"/>
</dbReference>
<dbReference type="SUPFAM" id="SSF140864">
    <property type="entry name" value="TROVE domain-like"/>
    <property type="match status" value="1"/>
</dbReference>
<evidence type="ECO:0000313" key="2">
    <source>
        <dbReference type="EMBL" id="TWP27751.1"/>
    </source>
</evidence>
<evidence type="ECO:0000313" key="3">
    <source>
        <dbReference type="Proteomes" id="UP000319499"/>
    </source>
</evidence>
<sequence length="526" mass="60650">MKFNQLSKNKDQTVNHMGALAFRMESEIELYSAVVTFMVDNSYYESGEERLERIKKLIVECDPEFVCKLAVYARTYMNLRSVPILLTVELAKIVCGNDLIRKTIARIVRRADEIKEVLTYYQIANNRKQAKKLNQLSKQIQKGLAEAFNSFDEYQFAKYNSKSEVSLRDALFLVHPKPKDENQQEIFNRIATNTLKTPYTWETEMSELGKKNFSSEIEKKNAVAKKWEELVESGTLGYMAVLRNIRNILVKGTDRSLDTAIQILTDRERIHKSKQMPFRYLSAFIEIDKLSQEDQIFEKIKEKTLRVKHALEIALLIACENIPYQEGKTAILSDNSGSMYGDYAGKSLVSAMSSHKTADIANLFAVLYWEKCRDTYVGLFGDHLVNAKLSRNENVFENFKRIDEAAKECGPGTERGIFAYMEEIIKEKIIIDRMIIFSDCQIGDGCNWFDDKGNTGKNFNSLFKKYLKINPEVKVYTIDLKGYGNSMTKSSKNMVYISGWSERIFDMIYFIEQGSTIVEEIMKIKL</sequence>
<dbReference type="GO" id="GO:0000722">
    <property type="term" value="P:telomere maintenance via recombination"/>
    <property type="evidence" value="ECO:0007669"/>
    <property type="project" value="TreeGrafter"/>
</dbReference>
<dbReference type="InterPro" id="IPR037214">
    <property type="entry name" value="TROVE_dom_sf"/>
</dbReference>
<name>A0A563DCU2_9FLAO</name>
<dbReference type="PANTHER" id="PTHR44791">
    <property type="entry name" value="TELOMERASE PROTEIN COMPONENT 1 TEP1"/>
    <property type="match status" value="1"/>
</dbReference>
<accession>A0A563DCU2</accession>
<feature type="domain" description="TROVE" evidence="1">
    <location>
        <begin position="13"/>
        <end position="327"/>
    </location>
</feature>
<dbReference type="OrthoDB" id="208855at2"/>
<gene>
    <name evidence="2" type="ORF">ETU09_06550</name>
</gene>